<sequence>MARQKWNLNTIYISERLKACLRPVTCCALTTVVAPMGYGKTTAINWFLDEQGKIDALCLIRISVYSDNLAIFWKSVQVAFKRAGFGFLEDYACPEDVAGAGLLIEDMCHELSKTGSCYIFIDDFHLLT</sequence>
<proteinExistence type="predicted"/>
<dbReference type="EMBL" id="JBBMEK010000163">
    <property type="protein sequence ID" value="MEQ2365825.1"/>
    <property type="molecule type" value="Genomic_DNA"/>
</dbReference>
<keyword evidence="2" id="KW-1185">Reference proteome</keyword>
<reference evidence="1 2" key="1">
    <citation type="submission" date="2024-03" db="EMBL/GenBank/DDBJ databases">
        <title>Human intestinal bacterial collection.</title>
        <authorList>
            <person name="Pauvert C."/>
            <person name="Hitch T.C.A."/>
            <person name="Clavel T."/>
        </authorList>
    </citation>
    <scope>NUCLEOTIDE SEQUENCE [LARGE SCALE GENOMIC DNA]</scope>
    <source>
        <strain evidence="1 2">CLA-AA-H190</strain>
    </source>
</reference>
<comment type="caution">
    <text evidence="1">The sequence shown here is derived from an EMBL/GenBank/DDBJ whole genome shotgun (WGS) entry which is preliminary data.</text>
</comment>
<dbReference type="Proteomes" id="UP001469749">
    <property type="component" value="Unassembled WGS sequence"/>
</dbReference>
<accession>A0ABV1B5W3</accession>
<organism evidence="1 2">
    <name type="scientific">Coprococcus intestinihominis</name>
    <dbReference type="NCBI Taxonomy" id="3133154"/>
    <lineage>
        <taxon>Bacteria</taxon>
        <taxon>Bacillati</taxon>
        <taxon>Bacillota</taxon>
        <taxon>Clostridia</taxon>
        <taxon>Lachnospirales</taxon>
        <taxon>Lachnospiraceae</taxon>
        <taxon>Coprococcus</taxon>
    </lineage>
</organism>
<gene>
    <name evidence="1" type="ORF">WMO25_12135</name>
</gene>
<feature type="non-terminal residue" evidence="1">
    <location>
        <position position="128"/>
    </location>
</feature>
<protein>
    <submittedName>
        <fullName evidence="1">LuxR family transcriptional regulator</fullName>
    </submittedName>
</protein>
<name>A0ABV1B5W3_9FIRM</name>
<evidence type="ECO:0000313" key="2">
    <source>
        <dbReference type="Proteomes" id="UP001469749"/>
    </source>
</evidence>
<evidence type="ECO:0000313" key="1">
    <source>
        <dbReference type="EMBL" id="MEQ2365825.1"/>
    </source>
</evidence>